<dbReference type="EMBL" id="DSZT01000114">
    <property type="protein sequence ID" value="HGU41981.1"/>
    <property type="molecule type" value="Genomic_DNA"/>
</dbReference>
<dbReference type="KEGG" id="fng:JM64_05880"/>
<dbReference type="InterPro" id="IPR020471">
    <property type="entry name" value="AKR"/>
</dbReference>
<organism evidence="2 5">
    <name type="scientific">Fervidobacterium pennivorans</name>
    <dbReference type="NCBI Taxonomy" id="93466"/>
    <lineage>
        <taxon>Bacteria</taxon>
        <taxon>Thermotogati</taxon>
        <taxon>Thermotogota</taxon>
        <taxon>Thermotogae</taxon>
        <taxon>Thermotogales</taxon>
        <taxon>Fervidobacteriaceae</taxon>
        <taxon>Fervidobacterium</taxon>
    </lineage>
</organism>
<accession>A0A172T3E3</accession>
<evidence type="ECO:0000259" key="1">
    <source>
        <dbReference type="Pfam" id="PF00248"/>
    </source>
</evidence>
<dbReference type="PRINTS" id="PR00069">
    <property type="entry name" value="ALDKETRDTASE"/>
</dbReference>
<dbReference type="PANTHER" id="PTHR43364:SF1">
    <property type="entry name" value="OXIDOREDUCTASE YDHF"/>
    <property type="match status" value="1"/>
</dbReference>
<dbReference type="InterPro" id="IPR050523">
    <property type="entry name" value="AKR_Detox_Biosynth"/>
</dbReference>
<dbReference type="EMBL" id="CP011393">
    <property type="protein sequence ID" value="ANE41539.1"/>
    <property type="molecule type" value="Genomic_DNA"/>
</dbReference>
<dbReference type="Proteomes" id="UP000077096">
    <property type="component" value="Chromosome"/>
</dbReference>
<protein>
    <submittedName>
        <fullName evidence="2 3">Aldo/keto reductase</fullName>
    </submittedName>
</protein>
<dbReference type="GO" id="GO:0005829">
    <property type="term" value="C:cytosol"/>
    <property type="evidence" value="ECO:0007669"/>
    <property type="project" value="TreeGrafter"/>
</dbReference>
<evidence type="ECO:0000313" key="4">
    <source>
        <dbReference type="EMBL" id="HGU41981.1"/>
    </source>
</evidence>
<dbReference type="OrthoDB" id="9773828at2"/>
<reference evidence="3" key="2">
    <citation type="journal article" date="2020" name="mSystems">
        <title>Genome- and Community-Level Interaction Insights into Carbon Utilization and Element Cycling Functions of Hydrothermarchaeota in Hydrothermal Sediment.</title>
        <authorList>
            <person name="Zhou Z."/>
            <person name="Liu Y."/>
            <person name="Xu W."/>
            <person name="Pan J."/>
            <person name="Luo Z.H."/>
            <person name="Li M."/>
        </authorList>
    </citation>
    <scope>NUCLEOTIDE SEQUENCE [LARGE SCALE GENOMIC DNA]</scope>
    <source>
        <strain evidence="4">SpSt-604</strain>
        <strain evidence="3">SpSt-640</strain>
    </source>
</reference>
<evidence type="ECO:0000313" key="3">
    <source>
        <dbReference type="EMBL" id="HGQ77775.1"/>
    </source>
</evidence>
<dbReference type="Pfam" id="PF00248">
    <property type="entry name" value="Aldo_ket_red"/>
    <property type="match status" value="1"/>
</dbReference>
<dbReference type="Gene3D" id="3.20.20.100">
    <property type="entry name" value="NADP-dependent oxidoreductase domain"/>
    <property type="match status" value="1"/>
</dbReference>
<name>A0A172T3E3_FERPE</name>
<evidence type="ECO:0000313" key="2">
    <source>
        <dbReference type="EMBL" id="ANE41539.1"/>
    </source>
</evidence>
<dbReference type="PANTHER" id="PTHR43364">
    <property type="entry name" value="NADH-SPECIFIC METHYLGLYOXAL REDUCTASE-RELATED"/>
    <property type="match status" value="1"/>
</dbReference>
<sequence length="308" mass="34860">MKRMKLGNELDVPVIGLGCMRIWDKPISEVERLIATSLELGINFFDHADIYGGGKSEEVFAQALKNLQISRDKVIIQTKCGIRSGFYDLSKEHIITSVEKALKRLDTDYIDVLLLHRPDTLMEPEEIAEAFSYVHSKGYVRYFGVSNFNSMQIELLSSAVNYKLLTNQLQLSLTNTGMIDSGIFANTKFHQAINRDGSILEYCRLKGITIQAWSPFQYGNEYGNIQGVFIDNPLFPDLNAKLEYLANKYSVSKEAIAIAWILRHPAKIQPIVGTTNPERLKKIAQAQNVDLTREEWYSLYIAAGNMIP</sequence>
<proteinExistence type="predicted"/>
<dbReference type="GO" id="GO:0016491">
    <property type="term" value="F:oxidoreductase activity"/>
    <property type="evidence" value="ECO:0007669"/>
    <property type="project" value="InterPro"/>
</dbReference>
<gene>
    <name evidence="4" type="ORF">ENT72_03530</name>
    <name evidence="3" type="ORF">ENU12_07760</name>
    <name evidence="2" type="ORF">JM64_05880</name>
</gene>
<dbReference type="PATRIC" id="fig|93466.3.peg.1253"/>
<dbReference type="AlphaFoldDB" id="A0A172T3E3"/>
<dbReference type="InterPro" id="IPR023210">
    <property type="entry name" value="NADP_OxRdtase_dom"/>
</dbReference>
<feature type="domain" description="NADP-dependent oxidoreductase" evidence="1">
    <location>
        <begin position="15"/>
        <end position="297"/>
    </location>
</feature>
<evidence type="ECO:0000313" key="5">
    <source>
        <dbReference type="Proteomes" id="UP000077096"/>
    </source>
</evidence>
<dbReference type="InterPro" id="IPR036812">
    <property type="entry name" value="NAD(P)_OxRdtase_dom_sf"/>
</dbReference>
<dbReference type="EMBL" id="DTBH01000157">
    <property type="protein sequence ID" value="HGQ77775.1"/>
    <property type="molecule type" value="Genomic_DNA"/>
</dbReference>
<dbReference type="SUPFAM" id="SSF51430">
    <property type="entry name" value="NAD(P)-linked oxidoreductase"/>
    <property type="match status" value="1"/>
</dbReference>
<dbReference type="CDD" id="cd19092">
    <property type="entry name" value="AKR_BsYcsN_EcYdhF-like"/>
    <property type="match status" value="1"/>
</dbReference>
<reference evidence="2 5" key="1">
    <citation type="submission" date="2014-08" db="EMBL/GenBank/DDBJ databases">
        <title>Fervidobacterium pennivorans DYC genome.</title>
        <authorList>
            <person name="Wushke S."/>
        </authorList>
    </citation>
    <scope>NUCLEOTIDE SEQUENCE [LARGE SCALE GENOMIC DNA]</scope>
    <source>
        <strain evidence="2 5">DYC</strain>
    </source>
</reference>
<dbReference type="OMA" id="VVYAWVM"/>